<dbReference type="GO" id="GO:0050660">
    <property type="term" value="F:flavin adenine dinucleotide binding"/>
    <property type="evidence" value="ECO:0007669"/>
    <property type="project" value="InterPro"/>
</dbReference>
<dbReference type="InterPro" id="IPR006094">
    <property type="entry name" value="Oxid_FAD_bind_N"/>
</dbReference>
<sequence length="152" mass="16247">MAYLSIAYPDPVTEPPAAGQFHKQSKPQQTGLFLSVIIQYGWEIRVRSGGHSYGGLSYTSDVPFVKSQTAWVEAGATLGEVYFVISFPAGVCHTVGSGGHIAGGGLSFLSRKYGLVADNVLDTLLINASGKVMDKNTRRRRRELGSCHGGCP</sequence>
<dbReference type="Pfam" id="PF01565">
    <property type="entry name" value="FAD_binding_4"/>
    <property type="match status" value="1"/>
</dbReference>
<proteinExistence type="predicted"/>
<evidence type="ECO:0000259" key="1">
    <source>
        <dbReference type="Pfam" id="PF01565"/>
    </source>
</evidence>
<dbReference type="Proteomes" id="UP001234787">
    <property type="component" value="Unassembled WGS sequence"/>
</dbReference>
<dbReference type="AlphaFoldDB" id="A0AAD3NUX5"/>
<dbReference type="InterPro" id="IPR016167">
    <property type="entry name" value="FAD-bd_PCMH_sub1"/>
</dbReference>
<keyword evidence="3" id="KW-1185">Reference proteome</keyword>
<organism evidence="2 3">
    <name type="scientific">Cryptomeria japonica</name>
    <name type="common">Japanese cedar</name>
    <name type="synonym">Cupressus japonica</name>
    <dbReference type="NCBI Taxonomy" id="3369"/>
    <lineage>
        <taxon>Eukaryota</taxon>
        <taxon>Viridiplantae</taxon>
        <taxon>Streptophyta</taxon>
        <taxon>Embryophyta</taxon>
        <taxon>Tracheophyta</taxon>
        <taxon>Spermatophyta</taxon>
        <taxon>Pinopsida</taxon>
        <taxon>Pinidae</taxon>
        <taxon>Conifers II</taxon>
        <taxon>Cupressales</taxon>
        <taxon>Cupressaceae</taxon>
        <taxon>Cryptomeria</taxon>
    </lineage>
</organism>
<dbReference type="PANTHER" id="PTHR32448">
    <property type="entry name" value="OS08G0158400 PROTEIN"/>
    <property type="match status" value="1"/>
</dbReference>
<comment type="caution">
    <text evidence="2">The sequence shown here is derived from an EMBL/GenBank/DDBJ whole genome shotgun (WGS) entry which is preliminary data.</text>
</comment>
<dbReference type="InterPro" id="IPR016169">
    <property type="entry name" value="FAD-bd_PCMH_sub2"/>
</dbReference>
<evidence type="ECO:0000313" key="3">
    <source>
        <dbReference type="Proteomes" id="UP001234787"/>
    </source>
</evidence>
<accession>A0AAD3NUX5</accession>
<name>A0AAD3NUX5_CRYJA</name>
<protein>
    <recommendedName>
        <fullName evidence="1">FAD linked oxidase N-terminal domain-containing protein</fullName>
    </recommendedName>
</protein>
<gene>
    <name evidence="2" type="ORF">SUGI_1508840</name>
</gene>
<evidence type="ECO:0000313" key="2">
    <source>
        <dbReference type="EMBL" id="GLJ59443.1"/>
    </source>
</evidence>
<dbReference type="Gene3D" id="3.30.43.10">
    <property type="entry name" value="Uridine Diphospho-n-acetylenolpyruvylglucosamine Reductase, domain 2"/>
    <property type="match status" value="1"/>
</dbReference>
<dbReference type="Gene3D" id="3.30.465.10">
    <property type="match status" value="1"/>
</dbReference>
<dbReference type="SUPFAM" id="SSF56176">
    <property type="entry name" value="FAD-binding/transporter-associated domain-like"/>
    <property type="match status" value="1"/>
</dbReference>
<dbReference type="InterPro" id="IPR036318">
    <property type="entry name" value="FAD-bd_PCMH-like_sf"/>
</dbReference>
<dbReference type="EMBL" id="BSEH01000933">
    <property type="protein sequence ID" value="GLJ59443.1"/>
    <property type="molecule type" value="Genomic_DNA"/>
</dbReference>
<reference evidence="2" key="1">
    <citation type="submission" date="2022-12" db="EMBL/GenBank/DDBJ databases">
        <title>Chromosome-Level Genome Assembly of Japanese Cedar (Cryptomeriajaponica D. Don).</title>
        <authorList>
            <person name="Fujino T."/>
            <person name="Yamaguchi K."/>
            <person name="Yokoyama T."/>
            <person name="Hamanaka T."/>
            <person name="Harazono Y."/>
            <person name="Kamada H."/>
            <person name="Kobayashi W."/>
            <person name="Ujino-Ihara T."/>
            <person name="Uchiyama K."/>
            <person name="Matsumoto A."/>
            <person name="Izuno A."/>
            <person name="Tsumura Y."/>
            <person name="Toyoda A."/>
            <person name="Shigenobu S."/>
            <person name="Moriguchi Y."/>
            <person name="Ueno S."/>
            <person name="Kasahara M."/>
        </authorList>
    </citation>
    <scope>NUCLEOTIDE SEQUENCE</scope>
</reference>
<feature type="domain" description="FAD linked oxidase N-terminal" evidence="1">
    <location>
        <begin position="38"/>
        <end position="133"/>
    </location>
</feature>